<dbReference type="AlphaFoldDB" id="A0A0W0VE86"/>
<name>A0A0W0VE86_9GAMM</name>
<dbReference type="Pfam" id="PF00550">
    <property type="entry name" value="PP-binding"/>
    <property type="match status" value="1"/>
</dbReference>
<comment type="caution">
    <text evidence="2">The sequence shown here is derived from an EMBL/GenBank/DDBJ whole genome shotgun (WGS) entry which is preliminary data.</text>
</comment>
<organism evidence="2 3">
    <name type="scientific">Legionella jordanis</name>
    <dbReference type="NCBI Taxonomy" id="456"/>
    <lineage>
        <taxon>Bacteria</taxon>
        <taxon>Pseudomonadati</taxon>
        <taxon>Pseudomonadota</taxon>
        <taxon>Gammaproteobacteria</taxon>
        <taxon>Legionellales</taxon>
        <taxon>Legionellaceae</taxon>
        <taxon>Legionella</taxon>
    </lineage>
</organism>
<dbReference type="Proteomes" id="UP000055035">
    <property type="component" value="Unassembled WGS sequence"/>
</dbReference>
<reference evidence="2 3" key="1">
    <citation type="submission" date="2015-11" db="EMBL/GenBank/DDBJ databases">
        <title>Genomic analysis of 38 Legionella species identifies large and diverse effector repertoires.</title>
        <authorList>
            <person name="Burstein D."/>
            <person name="Amaro F."/>
            <person name="Zusman T."/>
            <person name="Lifshitz Z."/>
            <person name="Cohen O."/>
            <person name="Gilbert J.A."/>
            <person name="Pupko T."/>
            <person name="Shuman H.A."/>
            <person name="Segal G."/>
        </authorList>
    </citation>
    <scope>NUCLEOTIDE SEQUENCE [LARGE SCALE GENOMIC DNA]</scope>
    <source>
        <strain evidence="2 3">BL-540</strain>
    </source>
</reference>
<evidence type="ECO:0000259" key="1">
    <source>
        <dbReference type="Pfam" id="PF00550"/>
    </source>
</evidence>
<dbReference type="PATRIC" id="fig|456.5.peg.2956"/>
<dbReference type="OrthoDB" id="5647124at2"/>
<evidence type="ECO:0000313" key="3">
    <source>
        <dbReference type="Proteomes" id="UP000055035"/>
    </source>
</evidence>
<dbReference type="InterPro" id="IPR009081">
    <property type="entry name" value="PP-bd_ACP"/>
</dbReference>
<gene>
    <name evidence="2" type="ORF">Ljor_2759</name>
</gene>
<accession>A0A0W0VE86</accession>
<dbReference type="RefSeq" id="WP_058472113.1">
    <property type="nucleotide sequence ID" value="NZ_CAAAIC010000005.1"/>
</dbReference>
<sequence>MFGDRIKKALIDAGLQTIPEDESVPLTQVGLDNLVLALLVVELEHEFKIQIPIIPLVKEKFSSISSIQNYLIELGVQ</sequence>
<dbReference type="STRING" id="456.Ljor_2759"/>
<dbReference type="EMBL" id="LNYJ01000011">
    <property type="protein sequence ID" value="KTD18453.1"/>
    <property type="molecule type" value="Genomic_DNA"/>
</dbReference>
<proteinExistence type="predicted"/>
<dbReference type="SUPFAM" id="SSF47336">
    <property type="entry name" value="ACP-like"/>
    <property type="match status" value="1"/>
</dbReference>
<protein>
    <submittedName>
        <fullName evidence="2">Acyl carrier protein</fullName>
    </submittedName>
</protein>
<feature type="domain" description="Carrier" evidence="1">
    <location>
        <begin position="21"/>
        <end position="54"/>
    </location>
</feature>
<evidence type="ECO:0000313" key="2">
    <source>
        <dbReference type="EMBL" id="KTD18453.1"/>
    </source>
</evidence>
<keyword evidence="3" id="KW-1185">Reference proteome</keyword>
<dbReference type="InterPro" id="IPR036736">
    <property type="entry name" value="ACP-like_sf"/>
</dbReference>
<dbReference type="Gene3D" id="1.10.1200.10">
    <property type="entry name" value="ACP-like"/>
    <property type="match status" value="1"/>
</dbReference>